<dbReference type="AlphaFoldDB" id="A0A5D2KNW5"/>
<sequence length="97" mass="11407">MPFLKTFNKKNLNLKVFLQNGGRKGERRLVFHLLSQLNLSDPLLLRLRREKQRSDHRTMKAWYVAVAHVQGQRLLLRRLALEAARVCCCAFWCWAAS</sequence>
<gene>
    <name evidence="1" type="ORF">ES332_D06G265100v1</name>
</gene>
<dbReference type="EMBL" id="CM017628">
    <property type="protein sequence ID" value="TYH68519.1"/>
    <property type="molecule type" value="Genomic_DNA"/>
</dbReference>
<proteinExistence type="predicted"/>
<protein>
    <submittedName>
        <fullName evidence="1">Uncharacterized protein</fullName>
    </submittedName>
</protein>
<dbReference type="Proteomes" id="UP000322667">
    <property type="component" value="Chromosome D06"/>
</dbReference>
<evidence type="ECO:0000313" key="2">
    <source>
        <dbReference type="Proteomes" id="UP000322667"/>
    </source>
</evidence>
<organism evidence="1 2">
    <name type="scientific">Gossypium tomentosum</name>
    <name type="common">Hawaiian cotton</name>
    <name type="synonym">Gossypium sandvicense</name>
    <dbReference type="NCBI Taxonomy" id="34277"/>
    <lineage>
        <taxon>Eukaryota</taxon>
        <taxon>Viridiplantae</taxon>
        <taxon>Streptophyta</taxon>
        <taxon>Embryophyta</taxon>
        <taxon>Tracheophyta</taxon>
        <taxon>Spermatophyta</taxon>
        <taxon>Magnoliopsida</taxon>
        <taxon>eudicotyledons</taxon>
        <taxon>Gunneridae</taxon>
        <taxon>Pentapetalae</taxon>
        <taxon>rosids</taxon>
        <taxon>malvids</taxon>
        <taxon>Malvales</taxon>
        <taxon>Malvaceae</taxon>
        <taxon>Malvoideae</taxon>
        <taxon>Gossypium</taxon>
    </lineage>
</organism>
<reference evidence="1 2" key="1">
    <citation type="submission" date="2019-07" db="EMBL/GenBank/DDBJ databases">
        <title>WGS assembly of Gossypium tomentosum.</title>
        <authorList>
            <person name="Chen Z.J."/>
            <person name="Sreedasyam A."/>
            <person name="Ando A."/>
            <person name="Song Q."/>
            <person name="De L."/>
            <person name="Hulse-Kemp A."/>
            <person name="Ding M."/>
            <person name="Ye W."/>
            <person name="Kirkbride R."/>
            <person name="Jenkins J."/>
            <person name="Plott C."/>
            <person name="Lovell J."/>
            <person name="Lin Y.-M."/>
            <person name="Vaughn R."/>
            <person name="Liu B."/>
            <person name="Li W."/>
            <person name="Simpson S."/>
            <person name="Scheffler B."/>
            <person name="Saski C."/>
            <person name="Grover C."/>
            <person name="Hu G."/>
            <person name="Conover J."/>
            <person name="Carlson J."/>
            <person name="Shu S."/>
            <person name="Boston L."/>
            <person name="Williams M."/>
            <person name="Peterson D."/>
            <person name="Mcgee K."/>
            <person name="Jones D."/>
            <person name="Wendel J."/>
            <person name="Stelly D."/>
            <person name="Grimwood J."/>
            <person name="Schmutz J."/>
        </authorList>
    </citation>
    <scope>NUCLEOTIDE SEQUENCE [LARGE SCALE GENOMIC DNA]</scope>
    <source>
        <strain evidence="1">7179.01</strain>
    </source>
</reference>
<keyword evidence="2" id="KW-1185">Reference proteome</keyword>
<accession>A0A5D2KNW5</accession>
<evidence type="ECO:0000313" key="1">
    <source>
        <dbReference type="EMBL" id="TYH68519.1"/>
    </source>
</evidence>
<name>A0A5D2KNW5_GOSTO</name>